<comment type="caution">
    <text evidence="1">The sequence shown here is derived from an EMBL/GenBank/DDBJ whole genome shotgun (WGS) entry which is preliminary data.</text>
</comment>
<sequence>MKIRNFCTQKIYQSFHYINSKGYNEDFSSKSFMNRRFEYKQTKLNLRLFTSASNSKKPKLTQLNYRTFKKAMHHTNFYIKFLIN</sequence>
<proteinExistence type="predicted"/>
<dbReference type="AlphaFoldDB" id="A0A3M7RC34"/>
<name>A0A3M7RC34_BRAPC</name>
<evidence type="ECO:0000313" key="1">
    <source>
        <dbReference type="EMBL" id="RNA21126.1"/>
    </source>
</evidence>
<dbReference type="EMBL" id="REGN01003727">
    <property type="protein sequence ID" value="RNA21126.1"/>
    <property type="molecule type" value="Genomic_DNA"/>
</dbReference>
<protein>
    <submittedName>
        <fullName evidence="1">Uncharacterized protein</fullName>
    </submittedName>
</protein>
<keyword evidence="2" id="KW-1185">Reference proteome</keyword>
<dbReference type="Proteomes" id="UP000276133">
    <property type="component" value="Unassembled WGS sequence"/>
</dbReference>
<accession>A0A3M7RC34</accession>
<evidence type="ECO:0000313" key="2">
    <source>
        <dbReference type="Proteomes" id="UP000276133"/>
    </source>
</evidence>
<organism evidence="1 2">
    <name type="scientific">Brachionus plicatilis</name>
    <name type="common">Marine rotifer</name>
    <name type="synonym">Brachionus muelleri</name>
    <dbReference type="NCBI Taxonomy" id="10195"/>
    <lineage>
        <taxon>Eukaryota</taxon>
        <taxon>Metazoa</taxon>
        <taxon>Spiralia</taxon>
        <taxon>Gnathifera</taxon>
        <taxon>Rotifera</taxon>
        <taxon>Eurotatoria</taxon>
        <taxon>Monogononta</taxon>
        <taxon>Pseudotrocha</taxon>
        <taxon>Ploima</taxon>
        <taxon>Brachionidae</taxon>
        <taxon>Brachionus</taxon>
    </lineage>
</organism>
<reference evidence="1 2" key="1">
    <citation type="journal article" date="2018" name="Sci. Rep.">
        <title>Genomic signatures of local adaptation to the degree of environmental predictability in rotifers.</title>
        <authorList>
            <person name="Franch-Gras L."/>
            <person name="Hahn C."/>
            <person name="Garcia-Roger E.M."/>
            <person name="Carmona M.J."/>
            <person name="Serra M."/>
            <person name="Gomez A."/>
        </authorList>
    </citation>
    <scope>NUCLEOTIDE SEQUENCE [LARGE SCALE GENOMIC DNA]</scope>
    <source>
        <strain evidence="1">HYR1</strain>
    </source>
</reference>
<gene>
    <name evidence="1" type="ORF">BpHYR1_032112</name>
</gene>